<accession>A0ABM7WXN5</accession>
<dbReference type="Pfam" id="PF13649">
    <property type="entry name" value="Methyltransf_25"/>
    <property type="match status" value="1"/>
</dbReference>
<keyword evidence="6" id="KW-1185">Reference proteome</keyword>
<keyword evidence="2" id="KW-0808">Transferase</keyword>
<keyword evidence="3" id="KW-0949">S-adenosyl-L-methionine</keyword>
<evidence type="ECO:0000256" key="3">
    <source>
        <dbReference type="ARBA" id="ARBA00022691"/>
    </source>
</evidence>
<organism evidence="5 6">
    <name type="scientific">Anaeromyxobacter oryzae</name>
    <dbReference type="NCBI Taxonomy" id="2918170"/>
    <lineage>
        <taxon>Bacteria</taxon>
        <taxon>Pseudomonadati</taxon>
        <taxon>Myxococcota</taxon>
        <taxon>Myxococcia</taxon>
        <taxon>Myxococcales</taxon>
        <taxon>Cystobacterineae</taxon>
        <taxon>Anaeromyxobacteraceae</taxon>
        <taxon>Anaeromyxobacter</taxon>
    </lineage>
</organism>
<dbReference type="InterPro" id="IPR041698">
    <property type="entry name" value="Methyltransf_25"/>
</dbReference>
<dbReference type="PANTHER" id="PTHR43464:SF19">
    <property type="entry name" value="UBIQUINONE BIOSYNTHESIS O-METHYLTRANSFERASE, MITOCHONDRIAL"/>
    <property type="match status" value="1"/>
</dbReference>
<keyword evidence="1" id="KW-0489">Methyltransferase</keyword>
<reference evidence="6" key="1">
    <citation type="journal article" date="2022" name="Int. J. Syst. Evol. Microbiol.">
        <title>Anaeromyxobacter oryzae sp. nov., Anaeromyxobacter diazotrophicus sp. nov. and Anaeromyxobacter paludicola sp. nov., isolated from paddy soils.</title>
        <authorList>
            <person name="Itoh H."/>
            <person name="Xu Z."/>
            <person name="Mise K."/>
            <person name="Masuda Y."/>
            <person name="Ushijima N."/>
            <person name="Hayakawa C."/>
            <person name="Shiratori Y."/>
            <person name="Senoo K."/>
        </authorList>
    </citation>
    <scope>NUCLEOTIDE SEQUENCE [LARGE SCALE GENOMIC DNA]</scope>
    <source>
        <strain evidence="6">Red232</strain>
    </source>
</reference>
<evidence type="ECO:0000313" key="5">
    <source>
        <dbReference type="EMBL" id="BDG04284.1"/>
    </source>
</evidence>
<dbReference type="RefSeq" id="WP_248352647.1">
    <property type="nucleotide sequence ID" value="NZ_AP025591.1"/>
</dbReference>
<sequence length="200" mass="22544">MSLAEKLLERTLVYRLWQAPFAADKFAPVVAHNDLATVRRVLDVGCGPGTNTAFFPHAEYVGIDINPRYVAWARRRHGREFVVADICTHEFPADHGFDFVLVNSFLHHVNDDEARRILAAVARTLAPGGAAHVLDLVLPEGRSAARWLATHDRGKFARSLARWRELFAEVFEIDALQPYPLGVFGVPLWNMIYCKGRAKR</sequence>
<dbReference type="CDD" id="cd02440">
    <property type="entry name" value="AdoMet_MTases"/>
    <property type="match status" value="1"/>
</dbReference>
<dbReference type="PANTHER" id="PTHR43464">
    <property type="entry name" value="METHYLTRANSFERASE"/>
    <property type="match status" value="1"/>
</dbReference>
<dbReference type="Gene3D" id="3.40.50.150">
    <property type="entry name" value="Vaccinia Virus protein VP39"/>
    <property type="match status" value="1"/>
</dbReference>
<gene>
    <name evidence="5" type="ORF">AMOR_32800</name>
</gene>
<dbReference type="Proteomes" id="UP001162891">
    <property type="component" value="Chromosome"/>
</dbReference>
<dbReference type="InterPro" id="IPR029063">
    <property type="entry name" value="SAM-dependent_MTases_sf"/>
</dbReference>
<evidence type="ECO:0000256" key="1">
    <source>
        <dbReference type="ARBA" id="ARBA00022603"/>
    </source>
</evidence>
<name>A0ABM7WXN5_9BACT</name>
<feature type="domain" description="Methyltransferase" evidence="4">
    <location>
        <begin position="41"/>
        <end position="129"/>
    </location>
</feature>
<dbReference type="EMBL" id="AP025591">
    <property type="protein sequence ID" value="BDG04284.1"/>
    <property type="molecule type" value="Genomic_DNA"/>
</dbReference>
<dbReference type="SUPFAM" id="SSF53335">
    <property type="entry name" value="S-adenosyl-L-methionine-dependent methyltransferases"/>
    <property type="match status" value="1"/>
</dbReference>
<evidence type="ECO:0000256" key="2">
    <source>
        <dbReference type="ARBA" id="ARBA00022679"/>
    </source>
</evidence>
<protein>
    <recommendedName>
        <fullName evidence="4">Methyltransferase domain-containing protein</fullName>
    </recommendedName>
</protein>
<proteinExistence type="predicted"/>
<evidence type="ECO:0000259" key="4">
    <source>
        <dbReference type="Pfam" id="PF13649"/>
    </source>
</evidence>
<evidence type="ECO:0000313" key="6">
    <source>
        <dbReference type="Proteomes" id="UP001162891"/>
    </source>
</evidence>